<dbReference type="GO" id="GO:0000178">
    <property type="term" value="C:exosome (RNase complex)"/>
    <property type="evidence" value="ECO:0007669"/>
    <property type="project" value="TreeGrafter"/>
</dbReference>
<evidence type="ECO:0000256" key="5">
    <source>
        <dbReference type="ARBA" id="ARBA00023242"/>
    </source>
</evidence>
<dbReference type="PANTHER" id="PTHR15341">
    <property type="entry name" value="SUN-COR STEROID HORMONE RECEPTOR CO-REPRESSOR"/>
    <property type="match status" value="1"/>
</dbReference>
<proteinExistence type="inferred from homology"/>
<dbReference type="GeneID" id="43592310"/>
<evidence type="ECO:0000313" key="9">
    <source>
        <dbReference type="Proteomes" id="UP000322225"/>
    </source>
</evidence>
<accession>A0A5M6BPF7</accession>
<evidence type="ECO:0000256" key="2">
    <source>
        <dbReference type="ARBA" id="ARBA00009154"/>
    </source>
</evidence>
<dbReference type="InterPro" id="IPR011082">
    <property type="entry name" value="Exosome-assoc_fac/DNA_repair"/>
</dbReference>
<dbReference type="Proteomes" id="UP000322225">
    <property type="component" value="Chromosome 3"/>
</dbReference>
<gene>
    <name evidence="8" type="ORF">CI109_101843</name>
</gene>
<reference evidence="8" key="1">
    <citation type="submission" date="2017-08" db="EMBL/GenBank/DDBJ databases">
        <authorList>
            <person name="Cuomo C."/>
            <person name="Billmyre B."/>
            <person name="Heitman J."/>
        </authorList>
    </citation>
    <scope>NUCLEOTIDE SEQUENCE</scope>
    <source>
        <strain evidence="8">CBS 12478</strain>
    </source>
</reference>
<keyword evidence="9" id="KW-1185">Reference proteome</keyword>
<feature type="compositionally biased region" description="Acidic residues" evidence="7">
    <location>
        <begin position="182"/>
        <end position="201"/>
    </location>
</feature>
<dbReference type="PANTHER" id="PTHR15341:SF3">
    <property type="entry name" value="NUCLEAR NUCLEIC ACID-BINDING PROTEIN C1D"/>
    <property type="match status" value="1"/>
</dbReference>
<dbReference type="OrthoDB" id="1421013at2759"/>
<comment type="subcellular location">
    <subcellularLocation>
        <location evidence="1 6">Nucleus</location>
    </subcellularLocation>
</comment>
<feature type="region of interest" description="Disordered" evidence="7">
    <location>
        <begin position="120"/>
        <end position="152"/>
    </location>
</feature>
<evidence type="ECO:0000256" key="4">
    <source>
        <dbReference type="ARBA" id="ARBA00022884"/>
    </source>
</evidence>
<comment type="function">
    <text evidence="6">Required for exosome-dependent processing of pre-rRNA and small nucleolar RNA (snRNA) precursors. Involved in processing of 35S pre-rRNA at the A0, A1 and A2 sites.</text>
</comment>
<keyword evidence="5 6" id="KW-0539">Nucleus</keyword>
<dbReference type="RefSeq" id="XP_031857561.1">
    <property type="nucleotide sequence ID" value="XM_032008138.1"/>
</dbReference>
<protein>
    <recommendedName>
        <fullName evidence="6">Exosome complex protein</fullName>
    </recommendedName>
</protein>
<sequence>MSETEITPQQTLSSLTDSLDVLEKAFEPLVGSSASTWTETISALPTLERAKMDVLVAYAINDLIWVYLKTKGIDPEKHDVAAELERIKTYYAKVRAIEEPETQRPQINSAAAKRFIHSSLPRSQHLPPPTSAAQLASDQARRAVAEQEEEESLRRVGKAGRFRFIDQEGGAEKIIPGHQADGGDDDLGEAEGEDEDDEMDGSGDRTVTQAEEFLRDLEEEMNA</sequence>
<comment type="similarity">
    <text evidence="2 6">Belongs to the C1D family.</text>
</comment>
<dbReference type="GO" id="GO:0000460">
    <property type="term" value="P:maturation of 5.8S rRNA"/>
    <property type="evidence" value="ECO:0007669"/>
    <property type="project" value="TreeGrafter"/>
</dbReference>
<dbReference type="KEGG" id="ksn:43592310"/>
<organism evidence="8 9">
    <name type="scientific">Kwoniella shandongensis</name>
    <dbReference type="NCBI Taxonomy" id="1734106"/>
    <lineage>
        <taxon>Eukaryota</taxon>
        <taxon>Fungi</taxon>
        <taxon>Dikarya</taxon>
        <taxon>Basidiomycota</taxon>
        <taxon>Agaricomycotina</taxon>
        <taxon>Tremellomycetes</taxon>
        <taxon>Tremellales</taxon>
        <taxon>Cryptococcaceae</taxon>
        <taxon>Kwoniella</taxon>
    </lineage>
</organism>
<evidence type="ECO:0000313" key="8">
    <source>
        <dbReference type="EMBL" id="WWD17402.1"/>
    </source>
</evidence>
<dbReference type="EMBL" id="CP144053">
    <property type="protein sequence ID" value="WWD17402.1"/>
    <property type="molecule type" value="Genomic_DNA"/>
</dbReference>
<keyword evidence="3 6" id="KW-0698">rRNA processing</keyword>
<evidence type="ECO:0000256" key="7">
    <source>
        <dbReference type="SAM" id="MobiDB-lite"/>
    </source>
</evidence>
<evidence type="ECO:0000256" key="6">
    <source>
        <dbReference type="RuleBase" id="RU368003"/>
    </source>
</evidence>
<reference evidence="8" key="2">
    <citation type="submission" date="2024-01" db="EMBL/GenBank/DDBJ databases">
        <title>Comparative genomics of Cryptococcus and Kwoniella reveals pathogenesis evolution and contrasting modes of karyotype evolution via chromosome fusion or intercentromeric recombination.</title>
        <authorList>
            <person name="Coelho M.A."/>
            <person name="David-Palma M."/>
            <person name="Shea T."/>
            <person name="Bowers K."/>
            <person name="McGinley-Smith S."/>
            <person name="Mohammad A.W."/>
            <person name="Gnirke A."/>
            <person name="Yurkov A.M."/>
            <person name="Nowrousian M."/>
            <person name="Sun S."/>
            <person name="Cuomo C.A."/>
            <person name="Heitman J."/>
        </authorList>
    </citation>
    <scope>NUCLEOTIDE SEQUENCE</scope>
    <source>
        <strain evidence="8">CBS 12478</strain>
    </source>
</reference>
<keyword evidence="4 6" id="KW-0694">RNA-binding</keyword>
<dbReference type="GO" id="GO:0003723">
    <property type="term" value="F:RNA binding"/>
    <property type="evidence" value="ECO:0007669"/>
    <property type="project" value="UniProtKB-UniRule"/>
</dbReference>
<dbReference type="Pfam" id="PF04000">
    <property type="entry name" value="Sas10_Utp3"/>
    <property type="match status" value="1"/>
</dbReference>
<evidence type="ECO:0000256" key="3">
    <source>
        <dbReference type="ARBA" id="ARBA00022552"/>
    </source>
</evidence>
<dbReference type="InterPro" id="IPR007146">
    <property type="entry name" value="Sas10/Utp3/C1D"/>
</dbReference>
<dbReference type="AlphaFoldDB" id="A0A5M6BPF7"/>
<dbReference type="GO" id="GO:0005730">
    <property type="term" value="C:nucleolus"/>
    <property type="evidence" value="ECO:0007669"/>
    <property type="project" value="TreeGrafter"/>
</dbReference>
<dbReference type="GO" id="GO:0010468">
    <property type="term" value="P:regulation of gene expression"/>
    <property type="evidence" value="ECO:0007669"/>
    <property type="project" value="TreeGrafter"/>
</dbReference>
<name>A0A5M6BPF7_9TREE</name>
<feature type="region of interest" description="Disordered" evidence="7">
    <location>
        <begin position="167"/>
        <end position="209"/>
    </location>
</feature>
<evidence type="ECO:0000256" key="1">
    <source>
        <dbReference type="ARBA" id="ARBA00004123"/>
    </source>
</evidence>
<dbReference type="GO" id="GO:0003677">
    <property type="term" value="F:DNA binding"/>
    <property type="evidence" value="ECO:0007669"/>
    <property type="project" value="TreeGrafter"/>
</dbReference>